<dbReference type="HOGENOM" id="CLU_2237443_0_0_1"/>
<protein>
    <submittedName>
        <fullName evidence="1">Uncharacterized protein</fullName>
    </submittedName>
</protein>
<gene>
    <name evidence="1" type="ORF">PAXRUDRAFT_495694</name>
</gene>
<accession>A0A0D0D5F3</accession>
<evidence type="ECO:0000313" key="2">
    <source>
        <dbReference type="Proteomes" id="UP000054538"/>
    </source>
</evidence>
<dbReference type="Proteomes" id="UP000054538">
    <property type="component" value="Unassembled WGS sequence"/>
</dbReference>
<keyword evidence="2" id="KW-1185">Reference proteome</keyword>
<sequence length="105" mass="11410">MSKPITYFLSSSNCYSTLLANLSPSRLFISRPLSAFHFTSEGFFSSRVSLYSSVVWVSVSVSSGIPSGFPDTSNHLPPASFFVFALALRGAGRYMYTTAIYSVLG</sequence>
<reference evidence="2" key="2">
    <citation type="submission" date="2015-01" db="EMBL/GenBank/DDBJ databases">
        <title>Evolutionary Origins and Diversification of the Mycorrhizal Mutualists.</title>
        <authorList>
            <consortium name="DOE Joint Genome Institute"/>
            <consortium name="Mycorrhizal Genomics Consortium"/>
            <person name="Kohler A."/>
            <person name="Kuo A."/>
            <person name="Nagy L.G."/>
            <person name="Floudas D."/>
            <person name="Copeland A."/>
            <person name="Barry K.W."/>
            <person name="Cichocki N."/>
            <person name="Veneault-Fourrey C."/>
            <person name="LaButti K."/>
            <person name="Lindquist E.A."/>
            <person name="Lipzen A."/>
            <person name="Lundell T."/>
            <person name="Morin E."/>
            <person name="Murat C."/>
            <person name="Riley R."/>
            <person name="Ohm R."/>
            <person name="Sun H."/>
            <person name="Tunlid A."/>
            <person name="Henrissat B."/>
            <person name="Grigoriev I.V."/>
            <person name="Hibbett D.S."/>
            <person name="Martin F."/>
        </authorList>
    </citation>
    <scope>NUCLEOTIDE SEQUENCE [LARGE SCALE GENOMIC DNA]</scope>
    <source>
        <strain evidence="2">Ve08.2h10</strain>
    </source>
</reference>
<dbReference type="InParanoid" id="A0A0D0D5F3"/>
<name>A0A0D0D5F3_9AGAM</name>
<dbReference type="EMBL" id="KN828211">
    <property type="protein sequence ID" value="KIK75294.1"/>
    <property type="molecule type" value="Genomic_DNA"/>
</dbReference>
<proteinExistence type="predicted"/>
<reference evidence="1 2" key="1">
    <citation type="submission" date="2014-04" db="EMBL/GenBank/DDBJ databases">
        <authorList>
            <consortium name="DOE Joint Genome Institute"/>
            <person name="Kuo A."/>
            <person name="Kohler A."/>
            <person name="Jargeat P."/>
            <person name="Nagy L.G."/>
            <person name="Floudas D."/>
            <person name="Copeland A."/>
            <person name="Barry K.W."/>
            <person name="Cichocki N."/>
            <person name="Veneault-Fourrey C."/>
            <person name="LaButti K."/>
            <person name="Lindquist E.A."/>
            <person name="Lipzen A."/>
            <person name="Lundell T."/>
            <person name="Morin E."/>
            <person name="Murat C."/>
            <person name="Sun H."/>
            <person name="Tunlid A."/>
            <person name="Henrissat B."/>
            <person name="Grigoriev I.V."/>
            <person name="Hibbett D.S."/>
            <person name="Martin F."/>
            <person name="Nordberg H.P."/>
            <person name="Cantor M.N."/>
            <person name="Hua S.X."/>
        </authorList>
    </citation>
    <scope>NUCLEOTIDE SEQUENCE [LARGE SCALE GENOMIC DNA]</scope>
    <source>
        <strain evidence="1 2">Ve08.2h10</strain>
    </source>
</reference>
<dbReference type="AlphaFoldDB" id="A0A0D0D5F3"/>
<organism evidence="1 2">
    <name type="scientific">Paxillus rubicundulus Ve08.2h10</name>
    <dbReference type="NCBI Taxonomy" id="930991"/>
    <lineage>
        <taxon>Eukaryota</taxon>
        <taxon>Fungi</taxon>
        <taxon>Dikarya</taxon>
        <taxon>Basidiomycota</taxon>
        <taxon>Agaricomycotina</taxon>
        <taxon>Agaricomycetes</taxon>
        <taxon>Agaricomycetidae</taxon>
        <taxon>Boletales</taxon>
        <taxon>Paxilineae</taxon>
        <taxon>Paxillaceae</taxon>
        <taxon>Paxillus</taxon>
    </lineage>
</organism>
<evidence type="ECO:0000313" key="1">
    <source>
        <dbReference type="EMBL" id="KIK75294.1"/>
    </source>
</evidence>